<proteinExistence type="predicted"/>
<accession>A0A8H7CU30</accession>
<dbReference type="Proteomes" id="UP000623467">
    <property type="component" value="Unassembled WGS sequence"/>
</dbReference>
<dbReference type="OrthoDB" id="3221235at2759"/>
<dbReference type="AlphaFoldDB" id="A0A8H7CU30"/>
<sequence>MSLANSPFVDQLNTNYVPSDAEVLEIRSLLVDPTHDLARIDAQIEAMEVSLGQLKEQRASLKEPIDAHKALISPMRRIPQDVLLEIFFSCLPTEHNALIDPAQAPLILGRVSRHWREVAYSTPMVWSSIHIPALNYHITPPNLLLRFERLVEAWLERSAPCPLSISIFDQHFYGDHFEEHPVIIQLLPVSQRLRYLALMGDVKFFRPLLRLGSADLPLLKRLRIKSTKGSLECPNMFHISTLEDVALRTCTPVDPPSLPFQCLTSAQRSMCSDCVRTLFTAKSV</sequence>
<evidence type="ECO:0000313" key="1">
    <source>
        <dbReference type="EMBL" id="KAF7348267.1"/>
    </source>
</evidence>
<dbReference type="Gene3D" id="1.20.1280.50">
    <property type="match status" value="1"/>
</dbReference>
<dbReference type="EMBL" id="JACAZH010000017">
    <property type="protein sequence ID" value="KAF7348267.1"/>
    <property type="molecule type" value="Genomic_DNA"/>
</dbReference>
<evidence type="ECO:0000313" key="2">
    <source>
        <dbReference type="Proteomes" id="UP000623467"/>
    </source>
</evidence>
<reference evidence="1" key="1">
    <citation type="submission" date="2020-05" db="EMBL/GenBank/DDBJ databases">
        <title>Mycena genomes resolve the evolution of fungal bioluminescence.</title>
        <authorList>
            <person name="Tsai I.J."/>
        </authorList>
    </citation>
    <scope>NUCLEOTIDE SEQUENCE</scope>
    <source>
        <strain evidence="1">160909Yilan</strain>
    </source>
</reference>
<comment type="caution">
    <text evidence="1">The sequence shown here is derived from an EMBL/GenBank/DDBJ whole genome shotgun (WGS) entry which is preliminary data.</text>
</comment>
<organism evidence="1 2">
    <name type="scientific">Mycena sanguinolenta</name>
    <dbReference type="NCBI Taxonomy" id="230812"/>
    <lineage>
        <taxon>Eukaryota</taxon>
        <taxon>Fungi</taxon>
        <taxon>Dikarya</taxon>
        <taxon>Basidiomycota</taxon>
        <taxon>Agaricomycotina</taxon>
        <taxon>Agaricomycetes</taxon>
        <taxon>Agaricomycetidae</taxon>
        <taxon>Agaricales</taxon>
        <taxon>Marasmiineae</taxon>
        <taxon>Mycenaceae</taxon>
        <taxon>Mycena</taxon>
    </lineage>
</organism>
<gene>
    <name evidence="1" type="ORF">MSAN_01780300</name>
</gene>
<name>A0A8H7CU30_9AGAR</name>
<protein>
    <submittedName>
        <fullName evidence="1">F-box domain-containing protein</fullName>
    </submittedName>
</protein>
<keyword evidence="2" id="KW-1185">Reference proteome</keyword>